<keyword evidence="2" id="KW-1185">Reference proteome</keyword>
<evidence type="ECO:0000313" key="2">
    <source>
        <dbReference type="Proteomes" id="UP000184010"/>
    </source>
</evidence>
<organism evidence="1 2">
    <name type="scientific">Desulfitobacterium chlororespirans DSM 11544</name>
    <dbReference type="NCBI Taxonomy" id="1121395"/>
    <lineage>
        <taxon>Bacteria</taxon>
        <taxon>Bacillati</taxon>
        <taxon>Bacillota</taxon>
        <taxon>Clostridia</taxon>
        <taxon>Eubacteriales</taxon>
        <taxon>Desulfitobacteriaceae</taxon>
        <taxon>Desulfitobacterium</taxon>
    </lineage>
</organism>
<evidence type="ECO:0000313" key="1">
    <source>
        <dbReference type="EMBL" id="SHN86448.1"/>
    </source>
</evidence>
<gene>
    <name evidence="1" type="ORF">SAMN02745215_04630</name>
</gene>
<protein>
    <submittedName>
        <fullName evidence="1">Uncharacterized protein</fullName>
    </submittedName>
</protein>
<dbReference type="STRING" id="1121395.SAMN02745215_04630"/>
<proteinExistence type="predicted"/>
<accession>A0A1M7UU24</accession>
<reference evidence="2" key="1">
    <citation type="submission" date="2016-12" db="EMBL/GenBank/DDBJ databases">
        <authorList>
            <person name="Varghese N."/>
            <person name="Submissions S."/>
        </authorList>
    </citation>
    <scope>NUCLEOTIDE SEQUENCE [LARGE SCALE GENOMIC DNA]</scope>
    <source>
        <strain evidence="2">DSM 11544</strain>
    </source>
</reference>
<dbReference type="RefSeq" id="WP_018213652.1">
    <property type="nucleotide sequence ID" value="NZ_FRDN01000017.1"/>
</dbReference>
<sequence>MARLLCRLKEKLGTFINVTTNKGNEELMAFEESITSPEIERMKNLEFMFFITTVDLNLKDGSYIKKGTEFLVEKVLQNGLLELHFSMNEENYYKHECGDGYLCTFQQLQSFIEPDQYKIQRLALYLN</sequence>
<dbReference type="Proteomes" id="UP000184010">
    <property type="component" value="Unassembled WGS sequence"/>
</dbReference>
<dbReference type="AlphaFoldDB" id="A0A1M7UU24"/>
<dbReference type="EMBL" id="FRDN01000017">
    <property type="protein sequence ID" value="SHN86448.1"/>
    <property type="molecule type" value="Genomic_DNA"/>
</dbReference>
<name>A0A1M7UU24_9FIRM</name>